<sequence>MSAIFDNAKRESTQIYFLEEKPSSSLEQCPKFASTGQKGHRKPVPKCAENPGHVPKCIGSGILCRPLTKLAGIKQSNDGQECSQQPHRSAQKLSKP</sequence>
<reference evidence="2 3" key="1">
    <citation type="submission" date="2024-05" db="EMBL/GenBank/DDBJ databases">
        <title>Culex pipiens pipiens assembly and annotation.</title>
        <authorList>
            <person name="Alout H."/>
            <person name="Durand T."/>
        </authorList>
    </citation>
    <scope>NUCLEOTIDE SEQUENCE [LARGE SCALE GENOMIC DNA]</scope>
    <source>
        <strain evidence="2">HA-2024</strain>
        <tissue evidence="2">Whole body</tissue>
    </source>
</reference>
<gene>
    <name evidence="2" type="ORF">pipiens_006802</name>
</gene>
<evidence type="ECO:0000313" key="3">
    <source>
        <dbReference type="Proteomes" id="UP001562425"/>
    </source>
</evidence>
<name>A0ABD1DN65_CULPP</name>
<organism evidence="2 3">
    <name type="scientific">Culex pipiens pipiens</name>
    <name type="common">Northern house mosquito</name>
    <dbReference type="NCBI Taxonomy" id="38569"/>
    <lineage>
        <taxon>Eukaryota</taxon>
        <taxon>Metazoa</taxon>
        <taxon>Ecdysozoa</taxon>
        <taxon>Arthropoda</taxon>
        <taxon>Hexapoda</taxon>
        <taxon>Insecta</taxon>
        <taxon>Pterygota</taxon>
        <taxon>Neoptera</taxon>
        <taxon>Endopterygota</taxon>
        <taxon>Diptera</taxon>
        <taxon>Nematocera</taxon>
        <taxon>Culicoidea</taxon>
        <taxon>Culicidae</taxon>
        <taxon>Culicinae</taxon>
        <taxon>Culicini</taxon>
        <taxon>Culex</taxon>
        <taxon>Culex</taxon>
    </lineage>
</organism>
<proteinExistence type="predicted"/>
<evidence type="ECO:0000256" key="1">
    <source>
        <dbReference type="SAM" id="MobiDB-lite"/>
    </source>
</evidence>
<comment type="caution">
    <text evidence="2">The sequence shown here is derived from an EMBL/GenBank/DDBJ whole genome shotgun (WGS) entry which is preliminary data.</text>
</comment>
<dbReference type="EMBL" id="JBEHCU010005005">
    <property type="protein sequence ID" value="KAL1401199.1"/>
    <property type="molecule type" value="Genomic_DNA"/>
</dbReference>
<dbReference type="AlphaFoldDB" id="A0ABD1DN65"/>
<accession>A0ABD1DN65</accession>
<protein>
    <submittedName>
        <fullName evidence="2">Uncharacterized protein</fullName>
    </submittedName>
</protein>
<dbReference type="Proteomes" id="UP001562425">
    <property type="component" value="Unassembled WGS sequence"/>
</dbReference>
<keyword evidence="3" id="KW-1185">Reference proteome</keyword>
<evidence type="ECO:0000313" key="2">
    <source>
        <dbReference type="EMBL" id="KAL1401199.1"/>
    </source>
</evidence>
<feature type="region of interest" description="Disordered" evidence="1">
    <location>
        <begin position="27"/>
        <end position="47"/>
    </location>
</feature>
<feature type="region of interest" description="Disordered" evidence="1">
    <location>
        <begin position="75"/>
        <end position="96"/>
    </location>
</feature>